<evidence type="ECO:0000256" key="6">
    <source>
        <dbReference type="ARBA" id="ARBA00022741"/>
    </source>
</evidence>
<reference evidence="17 18" key="1">
    <citation type="submission" date="2018-07" db="EMBL/GenBank/DDBJ databases">
        <title>Marsedoiliclastica nanhaica gen. nov. sp. nov., a novel marine hydrocarbonoclastic bacterium isolated from an in-situ enriched hydrocarbon-degrading consortium in deep-sea sediment.</title>
        <authorList>
            <person name="Dong C."/>
            <person name="Ma T."/>
            <person name="Liu R."/>
            <person name="Shao Z."/>
        </authorList>
    </citation>
    <scope>NUCLEOTIDE SEQUENCE [LARGE SCALE GENOMIC DNA]</scope>
    <source>
        <strain evidence="18">soil36-7</strain>
    </source>
</reference>
<evidence type="ECO:0000256" key="8">
    <source>
        <dbReference type="ARBA" id="ARBA00022840"/>
    </source>
</evidence>
<dbReference type="GO" id="GO:0004467">
    <property type="term" value="F:long-chain fatty acid-CoA ligase activity"/>
    <property type="evidence" value="ECO:0007669"/>
    <property type="project" value="UniProtKB-EC"/>
</dbReference>
<gene>
    <name evidence="17" type="ORF">soil367_13180</name>
</gene>
<comment type="similarity">
    <text evidence="4">Belongs to the ATP-dependent AMP-binding enzyme family.</text>
</comment>
<feature type="domain" description="AMP-binding enzyme C-terminal" evidence="16">
    <location>
        <begin position="496"/>
        <end position="570"/>
    </location>
</feature>
<keyword evidence="11" id="KW-0472">Membrane</keyword>
<accession>A0A4P7XLH1</accession>
<evidence type="ECO:0000256" key="2">
    <source>
        <dbReference type="ARBA" id="ARBA00004170"/>
    </source>
</evidence>
<keyword evidence="9" id="KW-0460">Magnesium</keyword>
<dbReference type="Pfam" id="PF13193">
    <property type="entry name" value="AMP-binding_C"/>
    <property type="match status" value="1"/>
</dbReference>
<dbReference type="EMBL" id="CP031093">
    <property type="protein sequence ID" value="QCF26807.1"/>
    <property type="molecule type" value="Genomic_DNA"/>
</dbReference>
<dbReference type="KEGG" id="hmi:soil367_13180"/>
<dbReference type="SUPFAM" id="SSF56801">
    <property type="entry name" value="Acetyl-CoA synthetase-like"/>
    <property type="match status" value="1"/>
</dbReference>
<evidence type="ECO:0000256" key="4">
    <source>
        <dbReference type="ARBA" id="ARBA00006432"/>
    </source>
</evidence>
<comment type="pathway">
    <text evidence="3">Lipid metabolism; fatty acid beta-oxidation.</text>
</comment>
<keyword evidence="18" id="KW-1185">Reference proteome</keyword>
<evidence type="ECO:0000256" key="1">
    <source>
        <dbReference type="ARBA" id="ARBA00001946"/>
    </source>
</evidence>
<dbReference type="InterPro" id="IPR045851">
    <property type="entry name" value="AMP-bd_C_sf"/>
</dbReference>
<evidence type="ECO:0000256" key="7">
    <source>
        <dbReference type="ARBA" id="ARBA00022832"/>
    </source>
</evidence>
<dbReference type="AlphaFoldDB" id="A0A4P7XLH1"/>
<feature type="domain" description="AMP-dependent synthetase/ligase" evidence="15">
    <location>
        <begin position="54"/>
        <end position="446"/>
    </location>
</feature>
<dbReference type="PANTHER" id="PTHR43767">
    <property type="entry name" value="LONG-CHAIN-FATTY-ACID--COA LIGASE"/>
    <property type="match status" value="1"/>
</dbReference>
<dbReference type="CDD" id="cd05936">
    <property type="entry name" value="FC-FACS_FadD_like"/>
    <property type="match status" value="1"/>
</dbReference>
<organism evidence="17 18">
    <name type="scientific">Hydrocarboniclastica marina</name>
    <dbReference type="NCBI Taxonomy" id="2259620"/>
    <lineage>
        <taxon>Bacteria</taxon>
        <taxon>Pseudomonadati</taxon>
        <taxon>Pseudomonadota</taxon>
        <taxon>Gammaproteobacteria</taxon>
        <taxon>Alteromonadales</taxon>
        <taxon>Alteromonadaceae</taxon>
        <taxon>Hydrocarboniclastica</taxon>
    </lineage>
</organism>
<dbReference type="EC" id="6.2.1.3" evidence="12"/>
<sequence>MKAASDNAEENKTSAQGSAAEVYDARPWLKHYPEGTKPDLEPASYRNIGDIIRQASQENGSKTAFTTCLPNGTTGSLTFAEVDRMTDAFAAYLRHDMGLAKGDRVAIQSPNCLAYPIFLFGAAKAGCVIVNINPLYTVPEINHALDDSRARLLLMIDMFADKLPKVLPKSTVEQVLITSVADFFPPLRKALVKGVQKLKKMVPRNEVDSMPFTKAISQGEHYLKKGGSAEFDVSLDDLLALQYTGGTTGRPKGAMLTHRNLVSNVGQSYANLRRYLPENRTALTALPMYHIFAMGVSVIFYSVGGHNVLIPSPRPVSNLKAAFEKFDFTFFSGVNTLFAGLLNEEWFRQSPPKNLGITIGGGTAVQNAVAERWQDVVKNPIVQAYGLTETSPGVTTNPLERTKLGSIGIPYAGTYVRIVDDEGNPVPQGEPGELVVKGPQVMKGYWERAEATAESIRDGWFHTGDVAIMDEDGYFFIVDRKKDMVLVSGFNVYPNEIEEVIARHPGVLSVGVVGVPDPESGEAVRAYVVPKDDSVTEQSIRDFCRQSLTAYKVPKKVIFREEIPMTPVGKVLRKDLRDEALKESGN</sequence>
<dbReference type="GO" id="GO:0005524">
    <property type="term" value="F:ATP binding"/>
    <property type="evidence" value="ECO:0007669"/>
    <property type="project" value="UniProtKB-KW"/>
</dbReference>
<dbReference type="OrthoDB" id="9803968at2"/>
<evidence type="ECO:0000256" key="10">
    <source>
        <dbReference type="ARBA" id="ARBA00023098"/>
    </source>
</evidence>
<keyword evidence="10" id="KW-0443">Lipid metabolism</keyword>
<evidence type="ECO:0000256" key="5">
    <source>
        <dbReference type="ARBA" id="ARBA00022598"/>
    </source>
</evidence>
<evidence type="ECO:0000313" key="18">
    <source>
        <dbReference type="Proteomes" id="UP000298049"/>
    </source>
</evidence>
<dbReference type="PANTHER" id="PTHR43767:SF8">
    <property type="entry name" value="LONG-CHAIN-FATTY-ACID--COA LIGASE"/>
    <property type="match status" value="1"/>
</dbReference>
<comment type="subcellular location">
    <subcellularLocation>
        <location evidence="2">Membrane</location>
        <topology evidence="2">Peripheral membrane protein</topology>
    </subcellularLocation>
</comment>
<dbReference type="Proteomes" id="UP000298049">
    <property type="component" value="Chromosome"/>
</dbReference>
<dbReference type="GO" id="GO:0016020">
    <property type="term" value="C:membrane"/>
    <property type="evidence" value="ECO:0007669"/>
    <property type="project" value="UniProtKB-SubCell"/>
</dbReference>
<evidence type="ECO:0000256" key="11">
    <source>
        <dbReference type="ARBA" id="ARBA00023136"/>
    </source>
</evidence>
<evidence type="ECO:0000259" key="15">
    <source>
        <dbReference type="Pfam" id="PF00501"/>
    </source>
</evidence>
<dbReference type="Pfam" id="PF00501">
    <property type="entry name" value="AMP-binding"/>
    <property type="match status" value="1"/>
</dbReference>
<dbReference type="InterPro" id="IPR020845">
    <property type="entry name" value="AMP-binding_CS"/>
</dbReference>
<keyword evidence="6" id="KW-0547">Nucleotide-binding</keyword>
<dbReference type="FunFam" id="3.30.300.30:FF:000006">
    <property type="entry name" value="Long-chain-fatty-acid--CoA ligase FadD"/>
    <property type="match status" value="1"/>
</dbReference>
<dbReference type="InterPro" id="IPR050237">
    <property type="entry name" value="ATP-dep_AMP-bd_enzyme"/>
</dbReference>
<dbReference type="PROSITE" id="PS00455">
    <property type="entry name" value="AMP_BINDING"/>
    <property type="match status" value="1"/>
</dbReference>
<protein>
    <recommendedName>
        <fullName evidence="13">Long-chain-fatty-acid--CoA ligase</fullName>
        <ecNumber evidence="12">6.2.1.3</ecNumber>
    </recommendedName>
    <alternativeName>
        <fullName evidence="14">Long-chain acyl-CoA synthetase</fullName>
    </alternativeName>
</protein>
<keyword evidence="7" id="KW-0276">Fatty acid metabolism</keyword>
<dbReference type="RefSeq" id="WP_136549513.1">
    <property type="nucleotide sequence ID" value="NZ_CP031093.1"/>
</dbReference>
<keyword evidence="8" id="KW-0067">ATP-binding</keyword>
<evidence type="ECO:0000259" key="16">
    <source>
        <dbReference type="Pfam" id="PF13193"/>
    </source>
</evidence>
<dbReference type="InterPro" id="IPR042099">
    <property type="entry name" value="ANL_N_sf"/>
</dbReference>
<evidence type="ECO:0000256" key="13">
    <source>
        <dbReference type="ARBA" id="ARBA00039545"/>
    </source>
</evidence>
<proteinExistence type="inferred from homology"/>
<dbReference type="InterPro" id="IPR025110">
    <property type="entry name" value="AMP-bd_C"/>
</dbReference>
<name>A0A4P7XLH1_9ALTE</name>
<keyword evidence="5 17" id="KW-0436">Ligase</keyword>
<comment type="cofactor">
    <cofactor evidence="1">
        <name>Mg(2+)</name>
        <dbReference type="ChEBI" id="CHEBI:18420"/>
    </cofactor>
</comment>
<dbReference type="InterPro" id="IPR000873">
    <property type="entry name" value="AMP-dep_synth/lig_dom"/>
</dbReference>
<dbReference type="Gene3D" id="3.30.300.30">
    <property type="match status" value="1"/>
</dbReference>
<evidence type="ECO:0000256" key="14">
    <source>
        <dbReference type="ARBA" id="ARBA00042773"/>
    </source>
</evidence>
<dbReference type="Gene3D" id="3.40.50.12780">
    <property type="entry name" value="N-terminal domain of ligase-like"/>
    <property type="match status" value="1"/>
</dbReference>
<evidence type="ECO:0000256" key="9">
    <source>
        <dbReference type="ARBA" id="ARBA00022842"/>
    </source>
</evidence>
<evidence type="ECO:0000256" key="12">
    <source>
        <dbReference type="ARBA" id="ARBA00026121"/>
    </source>
</evidence>
<dbReference type="FunFam" id="3.40.50.12780:FF:000003">
    <property type="entry name" value="Long-chain-fatty-acid--CoA ligase FadD"/>
    <property type="match status" value="1"/>
</dbReference>
<evidence type="ECO:0000313" key="17">
    <source>
        <dbReference type="EMBL" id="QCF26807.1"/>
    </source>
</evidence>
<evidence type="ECO:0000256" key="3">
    <source>
        <dbReference type="ARBA" id="ARBA00005005"/>
    </source>
</evidence>